<protein>
    <submittedName>
        <fullName evidence="2">Uncharacterized protein</fullName>
    </submittedName>
</protein>
<feature type="region of interest" description="Disordered" evidence="1">
    <location>
        <begin position="33"/>
        <end position="56"/>
    </location>
</feature>
<dbReference type="AlphaFoldDB" id="A0A4R1R8D2"/>
<accession>A0A4R1R8D2</accession>
<proteinExistence type="predicted"/>
<name>A0A4R1R8D2_HYDET</name>
<gene>
    <name evidence="2" type="ORF">EDC14_103016</name>
</gene>
<dbReference type="Proteomes" id="UP000295008">
    <property type="component" value="Unassembled WGS sequence"/>
</dbReference>
<keyword evidence="3" id="KW-1185">Reference proteome</keyword>
<dbReference type="EMBL" id="SLUN01000030">
    <property type="protein sequence ID" value="TCL61914.1"/>
    <property type="molecule type" value="Genomic_DNA"/>
</dbReference>
<evidence type="ECO:0000313" key="2">
    <source>
        <dbReference type="EMBL" id="TCL61914.1"/>
    </source>
</evidence>
<evidence type="ECO:0000256" key="1">
    <source>
        <dbReference type="SAM" id="MobiDB-lite"/>
    </source>
</evidence>
<sequence>MSFKDEKDLSASLIEALKKASAEMNVSVEEVFRNQRKAAPPRRAPGNAPKAPLPKK</sequence>
<reference evidence="2 3" key="1">
    <citation type="submission" date="2019-03" db="EMBL/GenBank/DDBJ databases">
        <title>Genomic Encyclopedia of Type Strains, Phase IV (KMG-IV): sequencing the most valuable type-strain genomes for metagenomic binning, comparative biology and taxonomic classification.</title>
        <authorList>
            <person name="Goeker M."/>
        </authorList>
    </citation>
    <scope>NUCLEOTIDE SEQUENCE [LARGE SCALE GENOMIC DNA]</scope>
    <source>
        <strain evidence="2 3">LX-B</strain>
    </source>
</reference>
<evidence type="ECO:0000313" key="3">
    <source>
        <dbReference type="Proteomes" id="UP000295008"/>
    </source>
</evidence>
<comment type="caution">
    <text evidence="2">The sequence shown here is derived from an EMBL/GenBank/DDBJ whole genome shotgun (WGS) entry which is preliminary data.</text>
</comment>
<dbReference type="RefSeq" id="WP_165908163.1">
    <property type="nucleotide sequence ID" value="NZ_SLUN01000030.1"/>
</dbReference>
<organism evidence="2 3">
    <name type="scientific">Hydrogenispora ethanolica</name>
    <dbReference type="NCBI Taxonomy" id="1082276"/>
    <lineage>
        <taxon>Bacteria</taxon>
        <taxon>Bacillati</taxon>
        <taxon>Bacillota</taxon>
        <taxon>Hydrogenispora</taxon>
    </lineage>
</organism>